<keyword evidence="1" id="KW-0732">Signal</keyword>
<dbReference type="Gene3D" id="2.60.40.1190">
    <property type="match status" value="1"/>
</dbReference>
<accession>A0A084SWF6</accession>
<sequence>MRSLVVSALLWALVPGATFAQEKEQAPAKPRTVKSVPSLARAPKLDGNLKDFPATLTVKPPASVDASASFTARAGWRKDTLFVGVEATDDQLQAKDLLTLTVFFPDAGTTASGHIFRFAFDGKRASPPESGTSRYAQELVEVGVKRKDNTLALEVAIPARALPRFPAEGPLTFDLCLTYEDVDAEGSTPPAVSNCKGGAMEGEALRLPDDFRKGLKLKPPQDVIGLEGQPDGWLGYGILHYPNWVEADEPLTPELLEVLVAPKTVDAASAGVNVPKTLLLPNGKTLLVVLSGESPYTANGTCDADKELRLGLYMVKGKTAQRVLEWPAATCALGRATSVVLDEEGALSIRYSNGPTINFAWSGDHFERTELGKR</sequence>
<evidence type="ECO:0000313" key="2">
    <source>
        <dbReference type="EMBL" id="KFA92791.1"/>
    </source>
</evidence>
<dbReference type="Proteomes" id="UP000028547">
    <property type="component" value="Unassembled WGS sequence"/>
</dbReference>
<dbReference type="EMBL" id="JPMI01000079">
    <property type="protein sequence ID" value="KFA92791.1"/>
    <property type="molecule type" value="Genomic_DNA"/>
</dbReference>
<feature type="chain" id="PRO_5001782054" evidence="1">
    <location>
        <begin position="21"/>
        <end position="374"/>
    </location>
</feature>
<name>A0A084SWF6_9BACT</name>
<evidence type="ECO:0000256" key="1">
    <source>
        <dbReference type="SAM" id="SignalP"/>
    </source>
</evidence>
<protein>
    <submittedName>
        <fullName evidence="2">Uncharacterized protein</fullName>
    </submittedName>
</protein>
<evidence type="ECO:0000313" key="3">
    <source>
        <dbReference type="Proteomes" id="UP000028547"/>
    </source>
</evidence>
<dbReference type="CDD" id="cd00241">
    <property type="entry name" value="DOMON_like"/>
    <property type="match status" value="1"/>
</dbReference>
<organism evidence="2 3">
    <name type="scientific">Archangium violaceum Cb vi76</name>
    <dbReference type="NCBI Taxonomy" id="1406225"/>
    <lineage>
        <taxon>Bacteria</taxon>
        <taxon>Pseudomonadati</taxon>
        <taxon>Myxococcota</taxon>
        <taxon>Myxococcia</taxon>
        <taxon>Myxococcales</taxon>
        <taxon>Cystobacterineae</taxon>
        <taxon>Archangiaceae</taxon>
        <taxon>Archangium</taxon>
    </lineage>
</organism>
<feature type="signal peptide" evidence="1">
    <location>
        <begin position="1"/>
        <end position="20"/>
    </location>
</feature>
<dbReference type="SUPFAM" id="SSF49344">
    <property type="entry name" value="CBD9-like"/>
    <property type="match status" value="1"/>
</dbReference>
<comment type="caution">
    <text evidence="2">The sequence shown here is derived from an EMBL/GenBank/DDBJ whole genome shotgun (WGS) entry which is preliminary data.</text>
</comment>
<reference evidence="2 3" key="1">
    <citation type="submission" date="2014-07" db="EMBL/GenBank/DDBJ databases">
        <title>Draft Genome Sequence of Gephyronic Acid Producer, Cystobacter violaceus Strain Cb vi76.</title>
        <authorList>
            <person name="Stevens D.C."/>
            <person name="Young J."/>
            <person name="Carmichael R."/>
            <person name="Tan J."/>
            <person name="Taylor R.E."/>
        </authorList>
    </citation>
    <scope>NUCLEOTIDE SEQUENCE [LARGE SCALE GENOMIC DNA]</scope>
    <source>
        <strain evidence="2 3">Cb vi76</strain>
    </source>
</reference>
<proteinExistence type="predicted"/>
<dbReference type="RefSeq" id="WP_043394129.1">
    <property type="nucleotide sequence ID" value="NZ_JPMI01000079.1"/>
</dbReference>
<gene>
    <name evidence="2" type="ORF">Q664_13100</name>
</gene>
<dbReference type="AlphaFoldDB" id="A0A084SWF6"/>